<protein>
    <recommendedName>
        <fullName evidence="9">1-deoxy-D-xylulose 5-phosphate reductoisomerase</fullName>
        <shortName evidence="9">DXP reductoisomerase</shortName>
        <ecNumber evidence="9">1.1.1.267</ecNumber>
    </recommendedName>
    <alternativeName>
        <fullName evidence="9">1-deoxyxylulose-5-phosphate reductoisomerase</fullName>
    </alternativeName>
    <alternativeName>
        <fullName evidence="9">2-C-methyl-D-erythritol 4-phosphate synthase</fullName>
    </alternativeName>
</protein>
<dbReference type="HAMAP" id="MF_00183">
    <property type="entry name" value="DXP_reductoisom"/>
    <property type="match status" value="1"/>
</dbReference>
<feature type="binding site" evidence="9">
    <location>
        <position position="40"/>
    </location>
    <ligand>
        <name>NADPH</name>
        <dbReference type="ChEBI" id="CHEBI:57783"/>
    </ligand>
</feature>
<comment type="caution">
    <text evidence="9">Lacks conserved residue(s) required for the propagation of feature annotation.</text>
</comment>
<name>A0A0A8E7G6_9GAMM</name>
<keyword evidence="13" id="KW-0413">Isomerase</keyword>
<dbReference type="EC" id="1.1.1.267" evidence="9"/>
<keyword evidence="6 9" id="KW-0464">Manganese</keyword>
<reference evidence="13 14" key="1">
    <citation type="submission" date="2014-12" db="EMBL/GenBank/DDBJ databases">
        <title>Complete genome sequence of Francisella guanzhouensis strain 08HL01032 isolated from air-conditioning system in China.</title>
        <authorList>
            <person name="Svensson D."/>
            <person name="Ohrman C."/>
            <person name="Backman S."/>
            <person name="Karlsson E."/>
            <person name="Nilsson E."/>
            <person name="Bystrom M."/>
            <person name="Larkeryd A."/>
            <person name="Stenberg P."/>
            <person name="Scholtz H.C."/>
            <person name="Forsman M."/>
            <person name="Sjodin A."/>
        </authorList>
    </citation>
    <scope>NUCLEOTIDE SEQUENCE [LARGE SCALE GENOMIC DNA]</scope>
    <source>
        <strain evidence="13 14">08HL01032</strain>
    </source>
</reference>
<keyword evidence="4 9" id="KW-0521">NADP</keyword>
<gene>
    <name evidence="9" type="primary">dxr</name>
    <name evidence="13" type="ORF">SD28_03355</name>
</gene>
<feature type="binding site" evidence="9">
    <location>
        <position position="122"/>
    </location>
    <ligand>
        <name>NADPH</name>
        <dbReference type="ChEBI" id="CHEBI:57783"/>
    </ligand>
</feature>
<evidence type="ECO:0000256" key="3">
    <source>
        <dbReference type="ARBA" id="ARBA00022723"/>
    </source>
</evidence>
<evidence type="ECO:0000259" key="11">
    <source>
        <dbReference type="Pfam" id="PF08436"/>
    </source>
</evidence>
<comment type="cofactor">
    <cofactor evidence="9">
        <name>Mg(2+)</name>
        <dbReference type="ChEBI" id="CHEBI:18420"/>
    </cofactor>
    <cofactor evidence="9">
        <name>Mn(2+)</name>
        <dbReference type="ChEBI" id="CHEBI:29035"/>
    </cofactor>
</comment>
<sequence length="386" mass="43211">MFMKSKVTILGATGSIGDSTLSVIRESSSFKVYALSAFSNIRKLANLCKEFQPKYVVVQDWQKYKELKELVKEVEILVGDEGLEQISSDPKVDIVMSAIVGVAGLKPTFAAARAGKKILLANKESLVAAGHLLIEEVAKNNAQLIPVDSEHNAIFQCLDNQSKTFNEKEIAEIILTASGGPFRDKQLEDLVDITPEQACAHPNWSMGRKISVDSSTMVNKALEVIEAYWLFRVPADRISVLIHPQSVIHSMVKYVDGSFLAQLGVPDMKTPIANALYYPARGRTNVAELDFTKIELTFKKVCFSRFEALKLVFENLKNKDYAANIVFNAANEKLVEAFLDGKIKYLDIIKINKKILKKLKFENPKQIDEVFDIDKKTRCFVDSILR</sequence>
<proteinExistence type="inferred from homology"/>
<feature type="binding site" evidence="9">
    <location>
        <position position="207"/>
    </location>
    <ligand>
        <name>NADPH</name>
        <dbReference type="ChEBI" id="CHEBI:57783"/>
    </ligand>
</feature>
<evidence type="ECO:0000256" key="1">
    <source>
        <dbReference type="ARBA" id="ARBA00005094"/>
    </source>
</evidence>
<keyword evidence="5 9" id="KW-0560">Oxidoreductase</keyword>
<dbReference type="InterPro" id="IPR026877">
    <property type="entry name" value="DXPR_C"/>
</dbReference>
<comment type="catalytic activity">
    <reaction evidence="8">
        <text>2-C-methyl-D-erythritol 4-phosphate + NADP(+) = 1-deoxy-D-xylulose 5-phosphate + NADPH + H(+)</text>
        <dbReference type="Rhea" id="RHEA:13717"/>
        <dbReference type="ChEBI" id="CHEBI:15378"/>
        <dbReference type="ChEBI" id="CHEBI:57783"/>
        <dbReference type="ChEBI" id="CHEBI:57792"/>
        <dbReference type="ChEBI" id="CHEBI:58262"/>
        <dbReference type="ChEBI" id="CHEBI:58349"/>
        <dbReference type="EC" id="1.1.1.267"/>
    </reaction>
    <physiologicalReaction direction="right-to-left" evidence="8">
        <dbReference type="Rhea" id="RHEA:13719"/>
    </physiologicalReaction>
</comment>
<dbReference type="OrthoDB" id="9806546at2"/>
<feature type="binding site" evidence="9">
    <location>
        <position position="214"/>
    </location>
    <ligand>
        <name>1-deoxy-D-xylulose 5-phosphate</name>
        <dbReference type="ChEBI" id="CHEBI:57792"/>
    </ligand>
</feature>
<dbReference type="Gene3D" id="1.10.1740.10">
    <property type="match status" value="1"/>
</dbReference>
<dbReference type="NCBIfam" id="TIGR00243">
    <property type="entry name" value="Dxr"/>
    <property type="match status" value="1"/>
</dbReference>
<feature type="binding site" evidence="9">
    <location>
        <position position="149"/>
    </location>
    <ligand>
        <name>1-deoxy-D-xylulose 5-phosphate</name>
        <dbReference type="ChEBI" id="CHEBI:57792"/>
    </ligand>
</feature>
<feature type="binding site" evidence="9">
    <location>
        <position position="201"/>
    </location>
    <ligand>
        <name>1-deoxy-D-xylulose 5-phosphate</name>
        <dbReference type="ChEBI" id="CHEBI:57792"/>
    </ligand>
</feature>
<dbReference type="GO" id="GO:0070402">
    <property type="term" value="F:NADPH binding"/>
    <property type="evidence" value="ECO:0007669"/>
    <property type="project" value="InterPro"/>
</dbReference>
<feature type="binding site" evidence="9">
    <location>
        <position position="178"/>
    </location>
    <ligand>
        <name>1-deoxy-D-xylulose 5-phosphate</name>
        <dbReference type="ChEBI" id="CHEBI:57792"/>
    </ligand>
</feature>
<feature type="binding site" evidence="9">
    <location>
        <position position="15"/>
    </location>
    <ligand>
        <name>NADPH</name>
        <dbReference type="ChEBI" id="CHEBI:57783"/>
    </ligand>
</feature>
<feature type="domain" description="1-deoxy-D-xylulose 5-phosphate reductoisomerase C-terminal" evidence="11">
    <location>
        <begin position="144"/>
        <end position="231"/>
    </location>
</feature>
<dbReference type="GO" id="GO:0016853">
    <property type="term" value="F:isomerase activity"/>
    <property type="evidence" value="ECO:0007669"/>
    <property type="project" value="UniProtKB-KW"/>
</dbReference>
<dbReference type="KEGG" id="fgu:SD28_03355"/>
<feature type="domain" description="1-deoxy-D-xylulose 5-phosphate reductoisomerase N-terminal" evidence="10">
    <location>
        <begin position="7"/>
        <end position="130"/>
    </location>
</feature>
<feature type="binding site" evidence="9">
    <location>
        <position position="16"/>
    </location>
    <ligand>
        <name>NADPH</name>
        <dbReference type="ChEBI" id="CHEBI:57783"/>
    </ligand>
</feature>
<evidence type="ECO:0000256" key="6">
    <source>
        <dbReference type="ARBA" id="ARBA00023211"/>
    </source>
</evidence>
<dbReference type="Gene3D" id="3.40.50.720">
    <property type="entry name" value="NAD(P)-binding Rossmann-like Domain"/>
    <property type="match status" value="1"/>
</dbReference>
<dbReference type="InterPro" id="IPR036291">
    <property type="entry name" value="NAD(P)-bd_dom_sf"/>
</dbReference>
<feature type="binding site" evidence="9">
    <location>
        <position position="13"/>
    </location>
    <ligand>
        <name>NADPH</name>
        <dbReference type="ChEBI" id="CHEBI:57783"/>
    </ligand>
</feature>
<evidence type="ECO:0000256" key="7">
    <source>
        <dbReference type="ARBA" id="ARBA00023229"/>
    </source>
</evidence>
<evidence type="ECO:0000256" key="8">
    <source>
        <dbReference type="ARBA" id="ARBA00048543"/>
    </source>
</evidence>
<feature type="binding site" evidence="9">
    <location>
        <position position="123"/>
    </location>
    <ligand>
        <name>1-deoxy-D-xylulose 5-phosphate</name>
        <dbReference type="ChEBI" id="CHEBI:57792"/>
    </ligand>
</feature>
<dbReference type="GO" id="GO:0030145">
    <property type="term" value="F:manganese ion binding"/>
    <property type="evidence" value="ECO:0007669"/>
    <property type="project" value="TreeGrafter"/>
</dbReference>
<dbReference type="Pfam" id="PF08436">
    <property type="entry name" value="DXP_redisom_C"/>
    <property type="match status" value="1"/>
</dbReference>
<keyword evidence="3 9" id="KW-0479">Metal-binding</keyword>
<evidence type="ECO:0000313" key="14">
    <source>
        <dbReference type="Proteomes" id="UP000031104"/>
    </source>
</evidence>
<evidence type="ECO:0000259" key="10">
    <source>
        <dbReference type="Pfam" id="PF02670"/>
    </source>
</evidence>
<evidence type="ECO:0000313" key="13">
    <source>
        <dbReference type="EMBL" id="AJC49537.1"/>
    </source>
</evidence>
<feature type="binding site" evidence="9">
    <location>
        <position position="148"/>
    </location>
    <ligand>
        <name>Mn(2+)</name>
        <dbReference type="ChEBI" id="CHEBI:29035"/>
    </ligand>
</feature>
<comment type="pathway">
    <text evidence="1 9">Isoprenoid biosynthesis; isopentenyl diphosphate biosynthesis via DXP pathway; isopentenyl diphosphate from 1-deoxy-D-xylulose 5-phosphate: step 1/6.</text>
</comment>
<dbReference type="Proteomes" id="UP000031104">
    <property type="component" value="Chromosome"/>
</dbReference>
<dbReference type="UniPathway" id="UPA00056">
    <property type="reaction ID" value="UER00092"/>
</dbReference>
<dbReference type="GO" id="GO:0051484">
    <property type="term" value="P:isopentenyl diphosphate biosynthetic process, methylerythritol 4-phosphate pathway involved in terpenoid biosynthetic process"/>
    <property type="evidence" value="ECO:0007669"/>
    <property type="project" value="UniProtKB-ARBA"/>
</dbReference>
<evidence type="ECO:0000256" key="9">
    <source>
        <dbReference type="HAMAP-Rule" id="MF_00183"/>
    </source>
</evidence>
<dbReference type="RefSeq" id="WP_039125756.1">
    <property type="nucleotide sequence ID" value="NZ_CP010427.1"/>
</dbReference>
<dbReference type="InterPro" id="IPR013512">
    <property type="entry name" value="DXP_reductoisomerase_N"/>
</dbReference>
<dbReference type="Pfam" id="PF02670">
    <property type="entry name" value="DXP_reductoisom"/>
    <property type="match status" value="1"/>
</dbReference>
<dbReference type="EMBL" id="CP010427">
    <property type="protein sequence ID" value="AJC49537.1"/>
    <property type="molecule type" value="Genomic_DNA"/>
</dbReference>
<feature type="binding site" evidence="9">
    <location>
        <position position="223"/>
    </location>
    <ligand>
        <name>1-deoxy-D-xylulose 5-phosphate</name>
        <dbReference type="ChEBI" id="CHEBI:57792"/>
    </ligand>
</feature>
<dbReference type="SUPFAM" id="SSF55347">
    <property type="entry name" value="Glyceraldehyde-3-phosphate dehydrogenase-like, C-terminal domain"/>
    <property type="match status" value="1"/>
</dbReference>
<feature type="binding site" evidence="9">
    <location>
        <position position="220"/>
    </location>
    <ligand>
        <name>1-deoxy-D-xylulose 5-phosphate</name>
        <dbReference type="ChEBI" id="CHEBI:57792"/>
    </ligand>
</feature>
<comment type="function">
    <text evidence="9">Catalyzes the NADPH-dependent rearrangement and reduction of 1-deoxy-D-xylulose-5-phosphate (DXP) to 2-C-methyl-D-erythritol 4-phosphate (MEP).</text>
</comment>
<dbReference type="AlphaFoldDB" id="A0A0A8E7G6"/>
<dbReference type="InterPro" id="IPR003821">
    <property type="entry name" value="DXP_reductoisomerase"/>
</dbReference>
<feature type="binding site" evidence="9">
    <location>
        <position position="150"/>
    </location>
    <ligand>
        <name>Mn(2+)</name>
        <dbReference type="ChEBI" id="CHEBI:29035"/>
    </ligand>
</feature>
<evidence type="ECO:0000256" key="2">
    <source>
        <dbReference type="ARBA" id="ARBA00006825"/>
    </source>
</evidence>
<organism evidence="13 14">
    <name type="scientific">Allofrancisella guangzhouensis</name>
    <dbReference type="NCBI Taxonomy" id="594679"/>
    <lineage>
        <taxon>Bacteria</taxon>
        <taxon>Pseudomonadati</taxon>
        <taxon>Pseudomonadota</taxon>
        <taxon>Gammaproteobacteria</taxon>
        <taxon>Thiotrichales</taxon>
        <taxon>Francisellaceae</taxon>
        <taxon>Allofrancisella</taxon>
    </lineage>
</organism>
<keyword evidence="7 9" id="KW-0414">Isoprene biosynthesis</keyword>
<keyword evidence="14" id="KW-1185">Reference proteome</keyword>
<dbReference type="PANTHER" id="PTHR30525:SF0">
    <property type="entry name" value="1-DEOXY-D-XYLULOSE 5-PHOSPHATE REDUCTOISOMERASE, CHLOROPLASTIC"/>
    <property type="match status" value="1"/>
</dbReference>
<dbReference type="InterPro" id="IPR013644">
    <property type="entry name" value="DXP_reductoisomerase_C"/>
</dbReference>
<dbReference type="PIRSF" id="PIRSF006205">
    <property type="entry name" value="Dxp_reductismrs"/>
    <property type="match status" value="1"/>
</dbReference>
<dbReference type="STRING" id="594679.SD28_03355"/>
<feature type="binding site" evidence="9">
    <location>
        <position position="219"/>
    </location>
    <ligand>
        <name>1-deoxy-D-xylulose 5-phosphate</name>
        <dbReference type="ChEBI" id="CHEBI:57792"/>
    </ligand>
</feature>
<evidence type="ECO:0000256" key="4">
    <source>
        <dbReference type="ARBA" id="ARBA00022857"/>
    </source>
</evidence>
<feature type="domain" description="DXP reductoisomerase C-terminal" evidence="12">
    <location>
        <begin position="263"/>
        <end position="378"/>
    </location>
</feature>
<keyword evidence="9" id="KW-0460">Magnesium</keyword>
<dbReference type="HOGENOM" id="CLU_035714_4_0_6"/>
<comment type="similarity">
    <text evidence="2 9">Belongs to the DXR family.</text>
</comment>
<accession>A0A0A8E7G6</accession>
<dbReference type="Pfam" id="PF13288">
    <property type="entry name" value="DXPR_C"/>
    <property type="match status" value="1"/>
</dbReference>
<dbReference type="PANTHER" id="PTHR30525">
    <property type="entry name" value="1-DEOXY-D-XYLULOSE 5-PHOSPHATE REDUCTOISOMERASE"/>
    <property type="match status" value="1"/>
</dbReference>
<evidence type="ECO:0000256" key="5">
    <source>
        <dbReference type="ARBA" id="ARBA00023002"/>
    </source>
</evidence>
<dbReference type="GO" id="GO:0030604">
    <property type="term" value="F:1-deoxy-D-xylulose-5-phosphate reductoisomerase activity"/>
    <property type="evidence" value="ECO:0007669"/>
    <property type="project" value="UniProtKB-UniRule"/>
</dbReference>
<dbReference type="InterPro" id="IPR036169">
    <property type="entry name" value="DXPR_C_sf"/>
</dbReference>
<dbReference type="SUPFAM" id="SSF69055">
    <property type="entry name" value="1-deoxy-D-xylulose-5-phosphate reductoisomerase, C-terminal domain"/>
    <property type="match status" value="1"/>
</dbReference>
<feature type="binding site" evidence="9">
    <location>
        <position position="223"/>
    </location>
    <ligand>
        <name>Mn(2+)</name>
        <dbReference type="ChEBI" id="CHEBI:29035"/>
    </ligand>
</feature>
<feature type="binding site" evidence="9">
    <location>
        <position position="150"/>
    </location>
    <ligand>
        <name>1-deoxy-D-xylulose 5-phosphate</name>
        <dbReference type="ChEBI" id="CHEBI:57792"/>
    </ligand>
</feature>
<feature type="binding site" evidence="9">
    <location>
        <position position="124"/>
    </location>
    <ligand>
        <name>NADPH</name>
        <dbReference type="ChEBI" id="CHEBI:57783"/>
    </ligand>
</feature>
<feature type="binding site" evidence="9">
    <location>
        <position position="14"/>
    </location>
    <ligand>
        <name>NADPH</name>
        <dbReference type="ChEBI" id="CHEBI:57783"/>
    </ligand>
</feature>
<evidence type="ECO:0000259" key="12">
    <source>
        <dbReference type="Pfam" id="PF13288"/>
    </source>
</evidence>
<dbReference type="SUPFAM" id="SSF51735">
    <property type="entry name" value="NAD(P)-binding Rossmann-fold domains"/>
    <property type="match status" value="1"/>
</dbReference>
<dbReference type="FunFam" id="3.40.50.720:FF:000045">
    <property type="entry name" value="1-deoxy-D-xylulose 5-phosphate reductoisomerase"/>
    <property type="match status" value="1"/>
</dbReference>